<gene>
    <name evidence="2" type="ORF">RclHR1_04320005</name>
</gene>
<dbReference type="InterPro" id="IPR000719">
    <property type="entry name" value="Prot_kinase_dom"/>
</dbReference>
<sequence length="1339" mass="157486">MERIRQKNMSSQNNDRPCEMCGKQYGDELNAEYEWCKPCQMKCSKESSKNWTSGNEKIDDLIQEMRSKINDPSDIVFEWISYNQFNNVIEERKDNFATVYSAIWKDGPLSYSYFKKKLTRVSGKKVALKCLYKSQNITNEFLNEVKTYSVNYLDSNKIYGISQNPDTKDYIMVLHYEYFEKYCKSYCKQCGSNMDTELKWCRACHLNLLRKNLTSCTSGNRKIDGYIQEMQLNISDPCAIVFEWIPYDQFNNISEIGVDDFVAIYSAIWKGGPLHYEYMTGWIREPDKKVVLKCLRSATNEFLNEVKTYSTNFYDDNLIYGISQNPRTKEYIMILQDKYHEKCVECGKIYINTQYKWYNPCQKNHSRNENIDNFIQEIRLINEPSDTIFEWIPYNQFNNIEEIQKGDFATVYSAIWKDGPIYYLTDEKEWVRNSNTKVALKLLRNSQNLTNEVLNKIKIYLTIGSSFVLNVYGISQNSDTKDYIVVLQYAEGGNLNDWVQRNHENFNWTNKICALLYIIQGLKEIHNMGLFRNIGNIEVDKVKYKTPAEVHGNIRYSAPEILEREAYSQAAAGIYSFGLIMYFVATGKHPRYGIKSEINEPKAPKCYIDLMKKCLNLEPQNRPNAIEIEQTIKLFYSYLNNESIGIMKIKKQQYNKIEEQFEEAEEYRKVANLLFIEYDQLISVDDLDTISIKPYIPLIQTSTNLIIGIIGICEAADYNKKICNALVERVVVTYTLMELLQRTRKNEERLRNEVYYKNFYKFIYVLEEVKKFAEDISKIYGFRKYLKAIPIKEKFIELTVEYDNAMKDLHFTMVIDSEERKIYDEKALIEDLPEFDRYLNVVDKQVDNISNQIMYIINHLDDLSFFDVNNIDSKDLTFPVREKSDDRRGKDPNFVVRRIYNEQEVACKPTLKTEGELKLNSRLRGYHEILMKLSECEHILKFYGVSKIDNTNVLVFEWAHYGTLKELYEKKDIQWHYKIQIALKICRGLIFLQKVGILHHDLRCENILMTQNLEPKIYNFNLTRYIFENIATLRQEIDDAVRWLAPEKLINFKSKYTTRCEIFSFGILLWELAFETIPYRSLKLDDIRDFVIKGGREIIKFRDSNPEISKFQTGYKKIIINAWKNDPRERISFLKAFNILDELYNSISHMIDENMPALLDDKILDLDDYDGLVLSDENISPIMQVISFGEGIQAHKAGDYQKSWECFEYHAENGNEKAKYWKGYYLLEGLNCKKDFEKGRKLLKEVADEGIPEAQLRYAFTLFKSSERFDKEIFMNYLTKAAEGNNSIAQFNLGDIYCNGKLNIPKNENEGVKWLRKAALQDHTNSIKFLKKLGIGIID</sequence>
<feature type="domain" description="Protein kinase" evidence="1">
    <location>
        <begin position="397"/>
        <end position="639"/>
    </location>
</feature>
<protein>
    <recommendedName>
        <fullName evidence="1">Protein kinase domain-containing protein</fullName>
    </recommendedName>
</protein>
<dbReference type="SMART" id="SM00671">
    <property type="entry name" value="SEL1"/>
    <property type="match status" value="3"/>
</dbReference>
<dbReference type="CDD" id="cd21037">
    <property type="entry name" value="MLKL_NTD"/>
    <property type="match status" value="1"/>
</dbReference>
<dbReference type="PANTHER" id="PTHR44329">
    <property type="entry name" value="SERINE/THREONINE-PROTEIN KINASE TNNI3K-RELATED"/>
    <property type="match status" value="1"/>
</dbReference>
<keyword evidence="3" id="KW-1185">Reference proteome</keyword>
<dbReference type="SUPFAM" id="SSF81901">
    <property type="entry name" value="HCP-like"/>
    <property type="match status" value="1"/>
</dbReference>
<feature type="domain" description="Protein kinase" evidence="1">
    <location>
        <begin position="854"/>
        <end position="1144"/>
    </location>
</feature>
<dbReference type="PROSITE" id="PS50011">
    <property type="entry name" value="PROTEIN_KINASE_DOM"/>
    <property type="match status" value="2"/>
</dbReference>
<comment type="caution">
    <text evidence="2">The sequence shown here is derived from an EMBL/GenBank/DDBJ whole genome shotgun (WGS) entry which is preliminary data.</text>
</comment>
<dbReference type="InterPro" id="IPR006597">
    <property type="entry name" value="Sel1-like"/>
</dbReference>
<name>A0A2Z6RI07_9GLOM</name>
<dbReference type="GO" id="GO:0005524">
    <property type="term" value="F:ATP binding"/>
    <property type="evidence" value="ECO:0007669"/>
    <property type="project" value="InterPro"/>
</dbReference>
<dbReference type="InterPro" id="IPR059179">
    <property type="entry name" value="MLKL-like_MCAfunc"/>
</dbReference>
<organism evidence="2 3">
    <name type="scientific">Rhizophagus clarus</name>
    <dbReference type="NCBI Taxonomy" id="94130"/>
    <lineage>
        <taxon>Eukaryota</taxon>
        <taxon>Fungi</taxon>
        <taxon>Fungi incertae sedis</taxon>
        <taxon>Mucoromycota</taxon>
        <taxon>Glomeromycotina</taxon>
        <taxon>Glomeromycetes</taxon>
        <taxon>Glomerales</taxon>
        <taxon>Glomeraceae</taxon>
        <taxon>Rhizophagus</taxon>
    </lineage>
</organism>
<dbReference type="Proteomes" id="UP000247702">
    <property type="component" value="Unassembled WGS sequence"/>
</dbReference>
<evidence type="ECO:0000313" key="3">
    <source>
        <dbReference type="Proteomes" id="UP000247702"/>
    </source>
</evidence>
<dbReference type="Gene3D" id="1.25.40.10">
    <property type="entry name" value="Tetratricopeptide repeat domain"/>
    <property type="match status" value="1"/>
</dbReference>
<dbReference type="STRING" id="94130.A0A2Z6RI07"/>
<dbReference type="InterPro" id="IPR011990">
    <property type="entry name" value="TPR-like_helical_dom_sf"/>
</dbReference>
<proteinExistence type="predicted"/>
<evidence type="ECO:0000313" key="2">
    <source>
        <dbReference type="EMBL" id="GBC01764.1"/>
    </source>
</evidence>
<dbReference type="InterPro" id="IPR036537">
    <property type="entry name" value="Adaptor_Cbl_N_dom_sf"/>
</dbReference>
<dbReference type="GO" id="GO:0004674">
    <property type="term" value="F:protein serine/threonine kinase activity"/>
    <property type="evidence" value="ECO:0007669"/>
    <property type="project" value="TreeGrafter"/>
</dbReference>
<dbReference type="PROSITE" id="PS00109">
    <property type="entry name" value="PROTEIN_KINASE_TYR"/>
    <property type="match status" value="1"/>
</dbReference>
<dbReference type="InterPro" id="IPR051681">
    <property type="entry name" value="Ser/Thr_Kinases-Pseudokinases"/>
</dbReference>
<dbReference type="CDD" id="cd00180">
    <property type="entry name" value="PKc"/>
    <property type="match status" value="1"/>
</dbReference>
<dbReference type="EMBL" id="BEXD01003691">
    <property type="protein sequence ID" value="GBC01764.1"/>
    <property type="molecule type" value="Genomic_DNA"/>
</dbReference>
<dbReference type="GO" id="GO:0007166">
    <property type="term" value="P:cell surface receptor signaling pathway"/>
    <property type="evidence" value="ECO:0007669"/>
    <property type="project" value="InterPro"/>
</dbReference>
<dbReference type="InterPro" id="IPR008266">
    <property type="entry name" value="Tyr_kinase_AS"/>
</dbReference>
<dbReference type="InterPro" id="IPR011009">
    <property type="entry name" value="Kinase-like_dom_sf"/>
</dbReference>
<dbReference type="Gene3D" id="1.10.510.10">
    <property type="entry name" value="Transferase(Phosphotransferase) domain 1"/>
    <property type="match status" value="3"/>
</dbReference>
<dbReference type="SUPFAM" id="SSF56112">
    <property type="entry name" value="Protein kinase-like (PK-like)"/>
    <property type="match status" value="2"/>
</dbReference>
<dbReference type="InterPro" id="IPR001245">
    <property type="entry name" value="Ser-Thr/Tyr_kinase_cat_dom"/>
</dbReference>
<dbReference type="Gene3D" id="1.20.930.20">
    <property type="entry name" value="Adaptor protein Cbl, N-terminal domain"/>
    <property type="match status" value="1"/>
</dbReference>
<reference evidence="2 3" key="1">
    <citation type="submission" date="2017-11" db="EMBL/GenBank/DDBJ databases">
        <title>The genome of Rhizophagus clarus HR1 reveals common genetic basis of auxotrophy among arbuscular mycorrhizal fungi.</title>
        <authorList>
            <person name="Kobayashi Y."/>
        </authorList>
    </citation>
    <scope>NUCLEOTIDE SEQUENCE [LARGE SCALE GENOMIC DNA]</scope>
    <source>
        <strain evidence="2 3">HR1</strain>
    </source>
</reference>
<dbReference type="Pfam" id="PF08238">
    <property type="entry name" value="Sel1"/>
    <property type="match status" value="2"/>
</dbReference>
<evidence type="ECO:0000259" key="1">
    <source>
        <dbReference type="PROSITE" id="PS50011"/>
    </source>
</evidence>
<dbReference type="Pfam" id="PF07714">
    <property type="entry name" value="PK_Tyr_Ser-Thr"/>
    <property type="match status" value="2"/>
</dbReference>
<accession>A0A2Z6RI07</accession>